<dbReference type="EMBL" id="BAAAJE010000006">
    <property type="protein sequence ID" value="GAA1136236.1"/>
    <property type="molecule type" value="Genomic_DNA"/>
</dbReference>
<evidence type="ECO:0000256" key="3">
    <source>
        <dbReference type="ARBA" id="ARBA00011355"/>
    </source>
</evidence>
<evidence type="ECO:0000256" key="6">
    <source>
        <dbReference type="ARBA" id="ARBA00025649"/>
    </source>
</evidence>
<evidence type="ECO:0000256" key="4">
    <source>
        <dbReference type="ARBA" id="ARBA00022448"/>
    </source>
</evidence>
<dbReference type="SMART" id="SM00893">
    <property type="entry name" value="ETF"/>
    <property type="match status" value="1"/>
</dbReference>
<dbReference type="Proteomes" id="UP001499979">
    <property type="component" value="Unassembled WGS sequence"/>
</dbReference>
<dbReference type="PIRSF" id="PIRSF000090">
    <property type="entry name" value="Beta-ETF"/>
    <property type="match status" value="1"/>
</dbReference>
<evidence type="ECO:0000256" key="5">
    <source>
        <dbReference type="ARBA" id="ARBA00022982"/>
    </source>
</evidence>
<sequence>MKVLVCVTQALEVSAYLEFTADGTAVDEAFVTTSLNEADQNAVEEALALVEAAGDGEVVVVSAGGDEAEEALRAGLTMGAHRAVRVDVASVLLADTRTLAAALGQAVAAEQPDLVLTGVQASDTGSQSAAPALAAVWGVPAVSVARSLALGGRTLTARREFEGGVSDEVEVDLPAVVSVQVGANEPRYGTFKDKMRAKKAEIPVLTPVDLPAARVVLTQMSADHAGGRTVQMVQGGPAEVAARILTIVREVQ</sequence>
<name>A0ABP4EVJ9_9ACTN</name>
<dbReference type="SUPFAM" id="SSF52402">
    <property type="entry name" value="Adenine nucleotide alpha hydrolases-like"/>
    <property type="match status" value="1"/>
</dbReference>
<comment type="function">
    <text evidence="6">The electron transfer flavoprotein serves as a specific electron acceptor for other dehydrogenases. It transfers the electrons to the main respiratory chain via ETF-ubiquinone oxidoreductase (ETF dehydrogenase).</text>
</comment>
<feature type="domain" description="Electron transfer flavoprotein alpha/beta-subunit N-terminal" evidence="7">
    <location>
        <begin position="23"/>
        <end position="214"/>
    </location>
</feature>
<dbReference type="Pfam" id="PF01012">
    <property type="entry name" value="ETF"/>
    <property type="match status" value="1"/>
</dbReference>
<proteinExistence type="inferred from homology"/>
<evidence type="ECO:0000256" key="2">
    <source>
        <dbReference type="ARBA" id="ARBA00007557"/>
    </source>
</evidence>
<dbReference type="PANTHER" id="PTHR21294">
    <property type="entry name" value="ELECTRON TRANSFER FLAVOPROTEIN BETA-SUBUNIT"/>
    <property type="match status" value="1"/>
</dbReference>
<comment type="subunit">
    <text evidence="3">Heterodimer of an alpha and a beta subunit.</text>
</comment>
<keyword evidence="4" id="KW-0813">Transport</keyword>
<protein>
    <submittedName>
        <fullName evidence="8">Electron transfer flavoprotein subunit beta/FixA family protein</fullName>
    </submittedName>
</protein>
<comment type="caution">
    <text evidence="8">The sequence shown here is derived from an EMBL/GenBank/DDBJ whole genome shotgun (WGS) entry which is preliminary data.</text>
</comment>
<evidence type="ECO:0000259" key="7">
    <source>
        <dbReference type="SMART" id="SM00893"/>
    </source>
</evidence>
<comment type="similarity">
    <text evidence="2">Belongs to the ETF beta-subunit/FixA family.</text>
</comment>
<dbReference type="Gene3D" id="3.40.50.620">
    <property type="entry name" value="HUPs"/>
    <property type="match status" value="1"/>
</dbReference>
<accession>A0ABP4EVJ9</accession>
<dbReference type="InterPro" id="IPR014730">
    <property type="entry name" value="ETF_a/b_N"/>
</dbReference>
<dbReference type="InterPro" id="IPR014729">
    <property type="entry name" value="Rossmann-like_a/b/a_fold"/>
</dbReference>
<keyword evidence="5" id="KW-0249">Electron transport</keyword>
<reference evidence="9" key="1">
    <citation type="journal article" date="2019" name="Int. J. Syst. Evol. Microbiol.">
        <title>The Global Catalogue of Microorganisms (GCM) 10K type strain sequencing project: providing services to taxonomists for standard genome sequencing and annotation.</title>
        <authorList>
            <consortium name="The Broad Institute Genomics Platform"/>
            <consortium name="The Broad Institute Genome Sequencing Center for Infectious Disease"/>
            <person name="Wu L."/>
            <person name="Ma J."/>
        </authorList>
    </citation>
    <scope>NUCLEOTIDE SEQUENCE [LARGE SCALE GENOMIC DNA]</scope>
    <source>
        <strain evidence="9">JCM 11813</strain>
    </source>
</reference>
<evidence type="ECO:0000256" key="1">
    <source>
        <dbReference type="ARBA" id="ARBA00001974"/>
    </source>
</evidence>
<evidence type="ECO:0000313" key="8">
    <source>
        <dbReference type="EMBL" id="GAA1136236.1"/>
    </source>
</evidence>
<evidence type="ECO:0000313" key="9">
    <source>
        <dbReference type="Proteomes" id="UP001499979"/>
    </source>
</evidence>
<keyword evidence="9" id="KW-1185">Reference proteome</keyword>
<gene>
    <name evidence="8" type="ORF">GCM10009606_15470</name>
</gene>
<dbReference type="InterPro" id="IPR012255">
    <property type="entry name" value="ETF_b"/>
</dbReference>
<comment type="cofactor">
    <cofactor evidence="1">
        <name>FAD</name>
        <dbReference type="ChEBI" id="CHEBI:57692"/>
    </cofactor>
</comment>
<organism evidence="8 9">
    <name type="scientific">Nocardioides aquiterrae</name>
    <dbReference type="NCBI Taxonomy" id="203799"/>
    <lineage>
        <taxon>Bacteria</taxon>
        <taxon>Bacillati</taxon>
        <taxon>Actinomycetota</taxon>
        <taxon>Actinomycetes</taxon>
        <taxon>Propionibacteriales</taxon>
        <taxon>Nocardioidaceae</taxon>
        <taxon>Nocardioides</taxon>
    </lineage>
</organism>
<dbReference type="PANTHER" id="PTHR21294:SF8">
    <property type="entry name" value="ELECTRON TRANSFER FLAVOPROTEIN SUBUNIT BETA"/>
    <property type="match status" value="1"/>
</dbReference>